<feature type="compositionally biased region" description="Low complexity" evidence="1">
    <location>
        <begin position="1"/>
        <end position="21"/>
    </location>
</feature>
<organism evidence="4 5">
    <name type="scientific">Shewanella schlegeliana</name>
    <dbReference type="NCBI Taxonomy" id="190308"/>
    <lineage>
        <taxon>Bacteria</taxon>
        <taxon>Pseudomonadati</taxon>
        <taxon>Pseudomonadota</taxon>
        <taxon>Gammaproteobacteria</taxon>
        <taxon>Alteromonadales</taxon>
        <taxon>Shewanellaceae</taxon>
        <taxon>Shewanella</taxon>
    </lineage>
</organism>
<accession>A0ABS1T161</accession>
<feature type="domain" description="DUF418" evidence="3">
    <location>
        <begin position="232"/>
        <end position="384"/>
    </location>
</feature>
<feature type="transmembrane region" description="Helical" evidence="2">
    <location>
        <begin position="247"/>
        <end position="269"/>
    </location>
</feature>
<dbReference type="EMBL" id="JAESVD010000009">
    <property type="protein sequence ID" value="MBL4914533.1"/>
    <property type="molecule type" value="Genomic_DNA"/>
</dbReference>
<dbReference type="RefSeq" id="WP_202722786.1">
    <property type="nucleotide sequence ID" value="NZ_BPEX01000011.1"/>
</dbReference>
<feature type="transmembrane region" description="Helical" evidence="2">
    <location>
        <begin position="275"/>
        <end position="296"/>
    </location>
</feature>
<keyword evidence="2" id="KW-0812">Transmembrane</keyword>
<feature type="transmembrane region" description="Helical" evidence="2">
    <location>
        <begin position="347"/>
        <end position="366"/>
    </location>
</feature>
<keyword evidence="5" id="KW-1185">Reference proteome</keyword>
<feature type="transmembrane region" description="Helical" evidence="2">
    <location>
        <begin position="112"/>
        <end position="135"/>
    </location>
</feature>
<evidence type="ECO:0000259" key="3">
    <source>
        <dbReference type="Pfam" id="PF04235"/>
    </source>
</evidence>
<evidence type="ECO:0000256" key="2">
    <source>
        <dbReference type="SAM" id="Phobius"/>
    </source>
</evidence>
<feature type="transmembrane region" description="Helical" evidence="2">
    <location>
        <begin position="317"/>
        <end position="335"/>
    </location>
</feature>
<dbReference type="Pfam" id="PF04235">
    <property type="entry name" value="DUF418"/>
    <property type="match status" value="1"/>
</dbReference>
<keyword evidence="2" id="KW-0472">Membrane</keyword>
<dbReference type="InterPro" id="IPR052529">
    <property type="entry name" value="Bact_Transport_Assoc"/>
</dbReference>
<gene>
    <name evidence="4" type="ORF">JMA39_15635</name>
</gene>
<evidence type="ECO:0000313" key="5">
    <source>
        <dbReference type="Proteomes" id="UP000604898"/>
    </source>
</evidence>
<dbReference type="Proteomes" id="UP000604898">
    <property type="component" value="Unassembled WGS sequence"/>
</dbReference>
<name>A0ABS1T161_9GAMM</name>
<feature type="transmembrane region" description="Helical" evidence="2">
    <location>
        <begin position="155"/>
        <end position="173"/>
    </location>
</feature>
<evidence type="ECO:0000313" key="4">
    <source>
        <dbReference type="EMBL" id="MBL4914533.1"/>
    </source>
</evidence>
<protein>
    <submittedName>
        <fullName evidence="4">DUF418 domain-containing protein</fullName>
    </submittedName>
</protein>
<dbReference type="PANTHER" id="PTHR30590">
    <property type="entry name" value="INNER MEMBRANE PROTEIN"/>
    <property type="match status" value="1"/>
</dbReference>
<evidence type="ECO:0000256" key="1">
    <source>
        <dbReference type="SAM" id="MobiDB-lite"/>
    </source>
</evidence>
<reference evidence="4 5" key="1">
    <citation type="submission" date="2021-01" db="EMBL/GenBank/DDBJ databases">
        <title>Genome sequence of Shewanella schlegeliana JCM 11561.</title>
        <authorList>
            <person name="Zhang H."/>
            <person name="Li C."/>
        </authorList>
    </citation>
    <scope>NUCLEOTIDE SEQUENCE [LARGE SCALE GENOMIC DNA]</scope>
    <source>
        <strain evidence="4 5">JCM 11561</strain>
    </source>
</reference>
<dbReference type="InterPro" id="IPR007349">
    <property type="entry name" value="DUF418"/>
</dbReference>
<feature type="transmembrane region" description="Helical" evidence="2">
    <location>
        <begin position="29"/>
        <end position="48"/>
    </location>
</feature>
<feature type="transmembrane region" description="Helical" evidence="2">
    <location>
        <begin position="68"/>
        <end position="91"/>
    </location>
</feature>
<proteinExistence type="predicted"/>
<feature type="region of interest" description="Disordered" evidence="1">
    <location>
        <begin position="1"/>
        <end position="22"/>
    </location>
</feature>
<sequence length="397" mass="44193">MELSTQTHSQAASTSSSTNSTKRNANLDAIRGLAVLGILFINIYSFGNGFSGYVNHAVIPWYDTAIDIFNSFFIEARFLSLFAILFGAGLATQSEKILNSNQANQMKSRLKWLMLFGALHATFIWFGDILFAYGVSGLLTLCYISLSQQKILRKAGLFWAIGLISLILMTVFLSEPFPLRESPEAAFQYQLWTGPYLSQLIEQVILFLAIAVTTPLTSMWFASGLMLLGVYLYRAGGFEQGFNRKQLLRLIIAALVFSGIDSFCSLSSSELLQNLSPAIVVFSALPTALIYIHIVVKLCQNRANFFKPLQNVGRLALSLYILQSIVISLLFRYFAPTLLLALDRPGYMAIAIGFSLIQLLIASLYLKYFNQGPLEWLWRALSSRKTIEPSSKPITSS</sequence>
<feature type="transmembrane region" description="Helical" evidence="2">
    <location>
        <begin position="218"/>
        <end position="235"/>
    </location>
</feature>
<comment type="caution">
    <text evidence="4">The sequence shown here is derived from an EMBL/GenBank/DDBJ whole genome shotgun (WGS) entry which is preliminary data.</text>
</comment>
<dbReference type="PANTHER" id="PTHR30590:SF2">
    <property type="entry name" value="INNER MEMBRANE PROTEIN"/>
    <property type="match status" value="1"/>
</dbReference>
<keyword evidence="2" id="KW-1133">Transmembrane helix</keyword>